<dbReference type="Proteomes" id="UP000572680">
    <property type="component" value="Unassembled WGS sequence"/>
</dbReference>
<dbReference type="GO" id="GO:0046872">
    <property type="term" value="F:metal ion binding"/>
    <property type="evidence" value="ECO:0007669"/>
    <property type="project" value="UniProtKB-KW"/>
</dbReference>
<dbReference type="GO" id="GO:0004536">
    <property type="term" value="F:DNA nuclease activity"/>
    <property type="evidence" value="ECO:0007669"/>
    <property type="project" value="InterPro"/>
</dbReference>
<comment type="caution">
    <text evidence="4">The sequence shown here is derived from an EMBL/GenBank/DDBJ whole genome shotgun (WGS) entry which is preliminary data.</text>
</comment>
<dbReference type="Pfam" id="PF01026">
    <property type="entry name" value="TatD_DNase"/>
    <property type="match status" value="1"/>
</dbReference>
<evidence type="ECO:0000256" key="3">
    <source>
        <dbReference type="PIRSR" id="PIRSR005902-1"/>
    </source>
</evidence>
<dbReference type="InterPro" id="IPR032466">
    <property type="entry name" value="Metal_Hydrolase"/>
</dbReference>
<name>A0A7W3LZD5_ACTNM</name>
<dbReference type="EC" id="3.1.21.-" evidence="4"/>
<evidence type="ECO:0000256" key="1">
    <source>
        <dbReference type="ARBA" id="ARBA00022723"/>
    </source>
</evidence>
<dbReference type="RefSeq" id="WP_182848995.1">
    <property type="nucleotide sequence ID" value="NZ_BAAALP010000019.1"/>
</dbReference>
<dbReference type="GO" id="GO:0016788">
    <property type="term" value="F:hydrolase activity, acting on ester bonds"/>
    <property type="evidence" value="ECO:0007669"/>
    <property type="project" value="InterPro"/>
</dbReference>
<dbReference type="GO" id="GO:0005829">
    <property type="term" value="C:cytosol"/>
    <property type="evidence" value="ECO:0007669"/>
    <property type="project" value="TreeGrafter"/>
</dbReference>
<dbReference type="InterPro" id="IPR001130">
    <property type="entry name" value="TatD-like"/>
</dbReference>
<gene>
    <name evidence="4" type="ORF">HNR61_008842</name>
</gene>
<keyword evidence="2 4" id="KW-0378">Hydrolase</keyword>
<proteinExistence type="predicted"/>
<sequence length="273" mass="29637">MSEPEGAAPRLFPPLPEERLPVEVFDSHCHLDLVELPVAEQLASARSVGITRIITIGVDLPSSRLCAETAAEFDDVYAGVAIHPNDTTDVTDAALEGIAELAGRPEVVAIGETGLDYYRDWAPKEDQHRSFRAHIEIAKRTGKALVIHDRDAHDDVLRVLEEEGAPDKVVFHCFSGDAGMAGVCAERGYVMSFAGNVTFKNAQPLRDALKIAPLELVLVETDAPFLTPIPHRGKPNASYLIPHTVRFMAEVKGVEVAELCEAIAATGRRIFGI</sequence>
<organism evidence="4 5">
    <name type="scientific">Actinomadura namibiensis</name>
    <dbReference type="NCBI Taxonomy" id="182080"/>
    <lineage>
        <taxon>Bacteria</taxon>
        <taxon>Bacillati</taxon>
        <taxon>Actinomycetota</taxon>
        <taxon>Actinomycetes</taxon>
        <taxon>Streptosporangiales</taxon>
        <taxon>Thermomonosporaceae</taxon>
        <taxon>Actinomadura</taxon>
    </lineage>
</organism>
<keyword evidence="1 3" id="KW-0479">Metal-binding</keyword>
<dbReference type="InterPro" id="IPR015991">
    <property type="entry name" value="TatD/YcfH-like"/>
</dbReference>
<dbReference type="Gene3D" id="3.20.20.140">
    <property type="entry name" value="Metal-dependent hydrolases"/>
    <property type="match status" value="1"/>
</dbReference>
<protein>
    <submittedName>
        <fullName evidence="4">TatD DNase family protein</fullName>
        <ecNumber evidence="4">3.1.21.-</ecNumber>
    </submittedName>
</protein>
<dbReference type="InterPro" id="IPR018228">
    <property type="entry name" value="DNase_TatD-rel_CS"/>
</dbReference>
<reference evidence="4 5" key="1">
    <citation type="submission" date="2020-08" db="EMBL/GenBank/DDBJ databases">
        <title>Genomic Encyclopedia of Type Strains, Phase IV (KMG-IV): sequencing the most valuable type-strain genomes for metagenomic binning, comparative biology and taxonomic classification.</title>
        <authorList>
            <person name="Goeker M."/>
        </authorList>
    </citation>
    <scope>NUCLEOTIDE SEQUENCE [LARGE SCALE GENOMIC DNA]</scope>
    <source>
        <strain evidence="4 5">DSM 44197</strain>
    </source>
</reference>
<evidence type="ECO:0000313" key="5">
    <source>
        <dbReference type="Proteomes" id="UP000572680"/>
    </source>
</evidence>
<dbReference type="NCBIfam" id="TIGR00010">
    <property type="entry name" value="YchF/TatD family DNA exonuclease"/>
    <property type="match status" value="1"/>
</dbReference>
<dbReference type="EMBL" id="JACJIA010000020">
    <property type="protein sequence ID" value="MBA8957151.1"/>
    <property type="molecule type" value="Genomic_DNA"/>
</dbReference>
<evidence type="ECO:0000256" key="2">
    <source>
        <dbReference type="ARBA" id="ARBA00022801"/>
    </source>
</evidence>
<dbReference type="PANTHER" id="PTHR46124">
    <property type="entry name" value="D-AMINOACYL-TRNA DEACYLASE"/>
    <property type="match status" value="1"/>
</dbReference>
<feature type="binding site" evidence="3">
    <location>
        <position position="28"/>
    </location>
    <ligand>
        <name>a divalent metal cation</name>
        <dbReference type="ChEBI" id="CHEBI:60240"/>
        <label>1</label>
    </ligand>
</feature>
<dbReference type="PROSITE" id="PS01137">
    <property type="entry name" value="TATD_1"/>
    <property type="match status" value="1"/>
</dbReference>
<feature type="binding site" evidence="3">
    <location>
        <position position="30"/>
    </location>
    <ligand>
        <name>a divalent metal cation</name>
        <dbReference type="ChEBI" id="CHEBI:60240"/>
        <label>1</label>
    </ligand>
</feature>
<feature type="binding site" evidence="3">
    <location>
        <position position="222"/>
    </location>
    <ligand>
        <name>a divalent metal cation</name>
        <dbReference type="ChEBI" id="CHEBI:60240"/>
        <label>1</label>
    </ligand>
</feature>
<dbReference type="PANTHER" id="PTHR46124:SF2">
    <property type="entry name" value="D-AMINOACYL-TRNA DEACYLASE"/>
    <property type="match status" value="1"/>
</dbReference>
<dbReference type="PIRSF" id="PIRSF005902">
    <property type="entry name" value="DNase_TatD"/>
    <property type="match status" value="1"/>
</dbReference>
<dbReference type="SUPFAM" id="SSF51556">
    <property type="entry name" value="Metallo-dependent hydrolases"/>
    <property type="match status" value="1"/>
</dbReference>
<dbReference type="CDD" id="cd01310">
    <property type="entry name" value="TatD_DNAse"/>
    <property type="match status" value="1"/>
</dbReference>
<accession>A0A7W3LZD5</accession>
<feature type="binding site" evidence="3">
    <location>
        <position position="148"/>
    </location>
    <ligand>
        <name>a divalent metal cation</name>
        <dbReference type="ChEBI" id="CHEBI:60240"/>
        <label>2</label>
    </ligand>
</feature>
<feature type="binding site" evidence="3">
    <location>
        <position position="112"/>
    </location>
    <ligand>
        <name>a divalent metal cation</name>
        <dbReference type="ChEBI" id="CHEBI:60240"/>
        <label>1</label>
    </ligand>
</feature>
<dbReference type="AlphaFoldDB" id="A0A7W3LZD5"/>
<evidence type="ECO:0000313" key="4">
    <source>
        <dbReference type="EMBL" id="MBA8957151.1"/>
    </source>
</evidence>
<keyword evidence="5" id="KW-1185">Reference proteome</keyword>
<dbReference type="FunFam" id="3.20.20.140:FF:000048">
    <property type="entry name" value="AraC family transcriptional regulator"/>
    <property type="match status" value="1"/>
</dbReference>
<feature type="binding site" evidence="3">
    <location>
        <position position="172"/>
    </location>
    <ligand>
        <name>a divalent metal cation</name>
        <dbReference type="ChEBI" id="CHEBI:60240"/>
        <label>2</label>
    </ligand>
</feature>